<dbReference type="PANTHER" id="PTHR30069">
    <property type="entry name" value="TONB-DEPENDENT OUTER MEMBRANE RECEPTOR"/>
    <property type="match status" value="1"/>
</dbReference>
<protein>
    <recommendedName>
        <fullName evidence="9">TonB-dependent transporter Oar-like beta-barrel domain-containing protein</fullName>
    </recommendedName>
</protein>
<feature type="domain" description="TonB-dependent transporter Oar-like beta-barrel" evidence="9">
    <location>
        <begin position="375"/>
        <end position="1076"/>
    </location>
</feature>
<proteinExistence type="predicted"/>
<dbReference type="SUPFAM" id="SSF49452">
    <property type="entry name" value="Starch-binding domain-like"/>
    <property type="match status" value="1"/>
</dbReference>
<evidence type="ECO:0000256" key="8">
    <source>
        <dbReference type="SAM" id="SignalP"/>
    </source>
</evidence>
<dbReference type="GO" id="GO:0015344">
    <property type="term" value="F:siderophore uptake transmembrane transporter activity"/>
    <property type="evidence" value="ECO:0007669"/>
    <property type="project" value="TreeGrafter"/>
</dbReference>
<dbReference type="EMBL" id="CP002467">
    <property type="protein sequence ID" value="ADV84837.1"/>
    <property type="molecule type" value="Genomic_DNA"/>
</dbReference>
<keyword evidence="2" id="KW-0813">Transport</keyword>
<organism evidence="10 11">
    <name type="scientific">Terriglobus saanensis (strain ATCC BAA-1853 / DSM 23119 / SP1PR4)</name>
    <dbReference type="NCBI Taxonomy" id="401053"/>
    <lineage>
        <taxon>Bacteria</taxon>
        <taxon>Pseudomonadati</taxon>
        <taxon>Acidobacteriota</taxon>
        <taxon>Terriglobia</taxon>
        <taxon>Terriglobales</taxon>
        <taxon>Acidobacteriaceae</taxon>
        <taxon>Terriglobus</taxon>
    </lineage>
</organism>
<evidence type="ECO:0000313" key="11">
    <source>
        <dbReference type="Proteomes" id="UP000006844"/>
    </source>
</evidence>
<dbReference type="GO" id="GO:0030246">
    <property type="term" value="F:carbohydrate binding"/>
    <property type="evidence" value="ECO:0007669"/>
    <property type="project" value="InterPro"/>
</dbReference>
<evidence type="ECO:0000256" key="5">
    <source>
        <dbReference type="ARBA" id="ARBA00023136"/>
    </source>
</evidence>
<evidence type="ECO:0000256" key="1">
    <source>
        <dbReference type="ARBA" id="ARBA00004571"/>
    </source>
</evidence>
<dbReference type="AlphaFoldDB" id="E8V4L3"/>
<sequence length="1094" mass="118173">MSSRIFSLMMIYLFCVSGLCAQDTVTGALRGVVRDGAGAAVVGARVLVARAADGNAARTRVVSTDAQGAFFVPRLAPGAYAVVVSPAKSAVAFAPWSGTVTVELGETLEIEVELHVVGATASVTVQAVAEVEMQATPANVTISPAEVQELPLDGRRWSSFALLTPLMNATDSTFLQITARGVATTQNQYVLDGVDDTQSFLGVPRGGVRADLLLPETAVQEFRVETMNSSADLGKAAGGSVTTVTRRGSARTHGSAFFQAQDNALAATNPFAILTRYNDGQSVSTFDKPQDLRLQWGLSAEGRVPWHTLREKLFYFVAYEQQRRNFPALSSPATTDFYNLSATQTALLQNRGVTLPKIDAALRYIDSLSGIVPRRRDEVAFFPRLDWQASARHQFSVEWNRARRTSPAGVRGEPVLHRAVTSFGNDRMHTDEGIARWTYSATSFLSNELSASYSSDVETQAAQTPLPQEPHSGPNGYSPQINLGGEFYLGKPASLGRRSYPDERRWQFADTVSWAGSVSLLQAGFDVSLIQEHIDSLANEEGTYNYSSGTTDGHAGGLVDFITDYTFSATAYPNGACPSIFASEHFFCFHSYTQGFGHSVSDFHMSEWAAFVQHHWRPAKGVTLDTGLRYEYVALPPAQHPNAELDALFGTNAGLAARTSALPSDTNNLQPRVGLAWSVSRRTVVHAGFGVSFGRVAGATIRSALMNTAQPSSSHSLRIGPKTIVDAQCASAGTNFGYPATYACAPTGIALQTTSAVMFSRRFQLPMVEQTTFAVEHDFGGTEVSLGYAGAASRQLPNSTDINIAPSTSAASFRVVRPNGGGEAGARDGDVFSIPLYTARVSSDFGPVTAILSNASASYHALIAQAEHRLRRGVQFRASWTYAKMLDYGQDHSAAPQQDAQFDPFEVRYDRAASTLDRRHKVSASGLWEPVFHLDKSAGRLANGWVFAPSLSAVSGRPYSYEILGGSELDAGRETINGSGGARYLPTVGRNTQRLPWVEVLDLRLSRRFHLSEAMHARVYVDGFNLLNHVNYTGVQQRAFLVGDAVNGVTPLVFQDAATIATEGLQSRPFGSFDSANAANARERRVQFGARVEW</sequence>
<dbReference type="HOGENOM" id="CLU_006298_0_0_0"/>
<dbReference type="Pfam" id="PF25183">
    <property type="entry name" value="OMP_b-brl_4"/>
    <property type="match status" value="1"/>
</dbReference>
<dbReference type="Pfam" id="PF13620">
    <property type="entry name" value="CarboxypepD_reg"/>
    <property type="match status" value="1"/>
</dbReference>
<evidence type="ECO:0000256" key="4">
    <source>
        <dbReference type="ARBA" id="ARBA00022692"/>
    </source>
</evidence>
<keyword evidence="4" id="KW-0812">Transmembrane</keyword>
<dbReference type="Gene3D" id="2.60.40.1120">
    <property type="entry name" value="Carboxypeptidase-like, regulatory domain"/>
    <property type="match status" value="1"/>
</dbReference>
<comment type="subcellular location">
    <subcellularLocation>
        <location evidence="1">Cell outer membrane</location>
        <topology evidence="1">Multi-pass membrane protein</topology>
    </subcellularLocation>
</comment>
<reference evidence="10 11" key="1">
    <citation type="journal article" date="2012" name="Stand. Genomic Sci.">
        <title>Complete genome sequence of Terriglobus saanensis type strain SP1PR4(T), an Acidobacteria from tundra soil.</title>
        <authorList>
            <person name="Rawat S.R."/>
            <person name="Mannisto M.K."/>
            <person name="Starovoytov V."/>
            <person name="Goodwin L."/>
            <person name="Nolan M."/>
            <person name="Hauser L."/>
            <person name="Land M."/>
            <person name="Davenport K.W."/>
            <person name="Woyke T."/>
            <person name="Haggblom M.M."/>
        </authorList>
    </citation>
    <scope>NUCLEOTIDE SEQUENCE</scope>
    <source>
        <strain evidence="11">ATCC BAA-1853 / DSM 23119 / SP1PR4</strain>
    </source>
</reference>
<keyword evidence="6" id="KW-0998">Cell outer membrane</keyword>
<accession>E8V4L3</accession>
<dbReference type="InterPro" id="IPR036942">
    <property type="entry name" value="Beta-barrel_TonB_sf"/>
</dbReference>
<keyword evidence="5" id="KW-0472">Membrane</keyword>
<dbReference type="STRING" id="401053.AciPR4_4089"/>
<feature type="signal peptide" evidence="8">
    <location>
        <begin position="1"/>
        <end position="21"/>
    </location>
</feature>
<dbReference type="SUPFAM" id="SSF56935">
    <property type="entry name" value="Porins"/>
    <property type="match status" value="1"/>
</dbReference>
<dbReference type="Gene3D" id="2.40.170.20">
    <property type="entry name" value="TonB-dependent receptor, beta-barrel domain"/>
    <property type="match status" value="2"/>
</dbReference>
<dbReference type="GO" id="GO:0009279">
    <property type="term" value="C:cell outer membrane"/>
    <property type="evidence" value="ECO:0007669"/>
    <property type="project" value="UniProtKB-SubCell"/>
</dbReference>
<keyword evidence="11" id="KW-1185">Reference proteome</keyword>
<name>E8V4L3_TERSS</name>
<dbReference type="PANTHER" id="PTHR30069:SF46">
    <property type="entry name" value="OAR PROTEIN"/>
    <property type="match status" value="1"/>
</dbReference>
<evidence type="ECO:0000256" key="7">
    <source>
        <dbReference type="SAM" id="MobiDB-lite"/>
    </source>
</evidence>
<evidence type="ECO:0000259" key="9">
    <source>
        <dbReference type="Pfam" id="PF25183"/>
    </source>
</evidence>
<dbReference type="InterPro" id="IPR057601">
    <property type="entry name" value="Oar-like_b-barrel"/>
</dbReference>
<dbReference type="Proteomes" id="UP000006844">
    <property type="component" value="Chromosome"/>
</dbReference>
<dbReference type="KEGG" id="tsa:AciPR4_4089"/>
<keyword evidence="3" id="KW-1134">Transmembrane beta strand</keyword>
<evidence type="ECO:0000256" key="3">
    <source>
        <dbReference type="ARBA" id="ARBA00022452"/>
    </source>
</evidence>
<dbReference type="InterPro" id="IPR013784">
    <property type="entry name" value="Carb-bd-like_fold"/>
</dbReference>
<feature type="compositionally biased region" description="Polar residues" evidence="7">
    <location>
        <begin position="456"/>
        <end position="466"/>
    </location>
</feature>
<feature type="region of interest" description="Disordered" evidence="7">
    <location>
        <begin position="456"/>
        <end position="475"/>
    </location>
</feature>
<evidence type="ECO:0000256" key="6">
    <source>
        <dbReference type="ARBA" id="ARBA00023237"/>
    </source>
</evidence>
<dbReference type="GO" id="GO:0044718">
    <property type="term" value="P:siderophore transmembrane transport"/>
    <property type="evidence" value="ECO:0007669"/>
    <property type="project" value="TreeGrafter"/>
</dbReference>
<dbReference type="InterPro" id="IPR039426">
    <property type="entry name" value="TonB-dep_rcpt-like"/>
</dbReference>
<gene>
    <name evidence="10" type="ordered locus">AciPR4_4089</name>
</gene>
<keyword evidence="8" id="KW-0732">Signal</keyword>
<feature type="chain" id="PRO_5003232417" description="TonB-dependent transporter Oar-like beta-barrel domain-containing protein" evidence="8">
    <location>
        <begin position="22"/>
        <end position="1094"/>
    </location>
</feature>
<dbReference type="eggNOG" id="COG4771">
    <property type="taxonomic scope" value="Bacteria"/>
</dbReference>
<evidence type="ECO:0000256" key="2">
    <source>
        <dbReference type="ARBA" id="ARBA00022448"/>
    </source>
</evidence>
<evidence type="ECO:0000313" key="10">
    <source>
        <dbReference type="EMBL" id="ADV84837.1"/>
    </source>
</evidence>